<dbReference type="Pfam" id="PF07700">
    <property type="entry name" value="HNOB"/>
    <property type="match status" value="1"/>
</dbReference>
<comment type="subcellular location">
    <subcellularLocation>
        <location evidence="2">Cytoplasm</location>
    </subcellularLocation>
</comment>
<comment type="cofactor">
    <cofactor evidence="1">
        <name>heme</name>
        <dbReference type="ChEBI" id="CHEBI:30413"/>
    </cofactor>
</comment>
<dbReference type="Gene3D" id="3.90.1520.10">
    <property type="entry name" value="H-NOX domain"/>
    <property type="match status" value="1"/>
</dbReference>
<comment type="similarity">
    <text evidence="16">Belongs to the adenylyl cyclase class-4/guanylyl cyclase family.</text>
</comment>
<reference evidence="18" key="2">
    <citation type="submission" date="2022-08" db="UniProtKB">
        <authorList>
            <consortium name="EnsemblMetazoa"/>
        </authorList>
    </citation>
    <scope>IDENTIFICATION</scope>
    <source>
        <strain evidence="18">STECLA/ALBI9_A</strain>
    </source>
</reference>
<name>A0A182FJ91_ANOAL</name>
<keyword evidence="9" id="KW-0342">GTP-binding</keyword>
<evidence type="ECO:0000256" key="1">
    <source>
        <dbReference type="ARBA" id="ARBA00001971"/>
    </source>
</evidence>
<keyword evidence="19" id="KW-1185">Reference proteome</keyword>
<dbReference type="VEuPathDB" id="VectorBase:AALB20_028552"/>
<dbReference type="GO" id="GO:0020037">
    <property type="term" value="F:heme binding"/>
    <property type="evidence" value="ECO:0007669"/>
    <property type="project" value="InterPro"/>
</dbReference>
<dbReference type="PANTHER" id="PTHR45655">
    <property type="entry name" value="GUANYLATE CYCLASE SOLUBLE SUBUNIT BETA-2"/>
    <property type="match status" value="1"/>
</dbReference>
<keyword evidence="4" id="KW-0963">Cytoplasm</keyword>
<organism evidence="18 19">
    <name type="scientific">Anopheles albimanus</name>
    <name type="common">New world malaria mosquito</name>
    <dbReference type="NCBI Taxonomy" id="7167"/>
    <lineage>
        <taxon>Eukaryota</taxon>
        <taxon>Metazoa</taxon>
        <taxon>Ecdysozoa</taxon>
        <taxon>Arthropoda</taxon>
        <taxon>Hexapoda</taxon>
        <taxon>Insecta</taxon>
        <taxon>Pterygota</taxon>
        <taxon>Neoptera</taxon>
        <taxon>Endopterygota</taxon>
        <taxon>Diptera</taxon>
        <taxon>Nematocera</taxon>
        <taxon>Culicoidea</taxon>
        <taxon>Culicidae</taxon>
        <taxon>Anophelinae</taxon>
        <taxon>Anopheles</taxon>
    </lineage>
</organism>
<evidence type="ECO:0000256" key="13">
    <source>
        <dbReference type="ARBA" id="ARBA00039698"/>
    </source>
</evidence>
<dbReference type="Gene3D" id="3.30.450.260">
    <property type="entry name" value="Haem NO binding associated domain"/>
    <property type="match status" value="1"/>
</dbReference>
<dbReference type="InterPro" id="IPR011644">
    <property type="entry name" value="Heme_NO-bd"/>
</dbReference>
<dbReference type="InterPro" id="IPR042463">
    <property type="entry name" value="HNOB_dom_associated_sf"/>
</dbReference>
<reference evidence="18 19" key="1">
    <citation type="journal article" date="2017" name="G3 (Bethesda)">
        <title>The Physical Genome Mapping of Anopheles albimanus Corrected Scaffold Misassemblies and Identified Interarm Rearrangements in Genus Anopheles.</title>
        <authorList>
            <person name="Artemov G.N."/>
            <person name="Peery A.N."/>
            <person name="Jiang X."/>
            <person name="Tu Z."/>
            <person name="Stegniy V.N."/>
            <person name="Sharakhova M.V."/>
            <person name="Sharakhov I.V."/>
        </authorList>
    </citation>
    <scope>NUCLEOTIDE SEQUENCE [LARGE SCALE GENOMIC DNA]</scope>
    <source>
        <strain evidence="18 19">ALBI9_A</strain>
    </source>
</reference>
<keyword evidence="8" id="KW-0408">Iron</keyword>
<evidence type="ECO:0000256" key="9">
    <source>
        <dbReference type="ARBA" id="ARBA00023134"/>
    </source>
</evidence>
<dbReference type="InterPro" id="IPR038158">
    <property type="entry name" value="H-NOX_domain_sf"/>
</dbReference>
<dbReference type="GO" id="GO:0005525">
    <property type="term" value="F:GTP binding"/>
    <property type="evidence" value="ECO:0007669"/>
    <property type="project" value="UniProtKB-KW"/>
</dbReference>
<dbReference type="SMART" id="SM00044">
    <property type="entry name" value="CYCc"/>
    <property type="match status" value="1"/>
</dbReference>
<comment type="function">
    <text evidence="12">Mediates responses to nitric oxide (NO) by catalyzing the biosynthesis of the signaling molecule cGMP.</text>
</comment>
<evidence type="ECO:0000256" key="5">
    <source>
        <dbReference type="ARBA" id="ARBA00022617"/>
    </source>
</evidence>
<dbReference type="GO" id="GO:0070482">
    <property type="term" value="P:response to oxygen levels"/>
    <property type="evidence" value="ECO:0007669"/>
    <property type="project" value="TreeGrafter"/>
</dbReference>
<evidence type="ECO:0000256" key="6">
    <source>
        <dbReference type="ARBA" id="ARBA00022723"/>
    </source>
</evidence>
<dbReference type="EC" id="4.6.1.2" evidence="3"/>
<dbReference type="GO" id="GO:0046872">
    <property type="term" value="F:metal ion binding"/>
    <property type="evidence" value="ECO:0007669"/>
    <property type="project" value="UniProtKB-KW"/>
</dbReference>
<evidence type="ECO:0000256" key="12">
    <source>
        <dbReference type="ARBA" id="ARBA00037442"/>
    </source>
</evidence>
<feature type="region of interest" description="Disordered" evidence="17">
    <location>
        <begin position="261"/>
        <end position="283"/>
    </location>
</feature>
<evidence type="ECO:0000256" key="17">
    <source>
        <dbReference type="SAM" id="MobiDB-lite"/>
    </source>
</evidence>
<dbReference type="SUPFAM" id="SSF111126">
    <property type="entry name" value="Ligand-binding domain in the NO signalling and Golgi transport"/>
    <property type="match status" value="1"/>
</dbReference>
<evidence type="ECO:0000256" key="11">
    <source>
        <dbReference type="ARBA" id="ARBA00023293"/>
    </source>
</evidence>
<evidence type="ECO:0000313" key="19">
    <source>
        <dbReference type="Proteomes" id="UP000069272"/>
    </source>
</evidence>
<dbReference type="InterPro" id="IPR018297">
    <property type="entry name" value="A/G_cyclase_CS"/>
</dbReference>
<dbReference type="SUPFAM" id="SSF55073">
    <property type="entry name" value="Nucleotide cyclase"/>
    <property type="match status" value="1"/>
</dbReference>
<dbReference type="InterPro" id="IPR001054">
    <property type="entry name" value="A/G_cyclase"/>
</dbReference>
<keyword evidence="6" id="KW-0479">Metal-binding</keyword>
<dbReference type="Gene3D" id="3.30.70.1230">
    <property type="entry name" value="Nucleotide cyclase"/>
    <property type="match status" value="1"/>
</dbReference>
<protein>
    <recommendedName>
        <fullName evidence="13">Guanylate cyclase soluble subunit beta-1</fullName>
        <ecNumber evidence="3">4.6.1.2</ecNumber>
    </recommendedName>
    <alternativeName>
        <fullName evidence="14">Guanylate cyclase soluble subunit beta-3</fullName>
    </alternativeName>
    <alternativeName>
        <fullName evidence="15">Soluble guanylate cyclase small subunit</fullName>
    </alternativeName>
</protein>
<dbReference type="PANTHER" id="PTHR45655:SF2">
    <property type="entry name" value="GUANYLATE CYCLASE SOLUBLE SUBUNIT BETA-1"/>
    <property type="match status" value="1"/>
</dbReference>
<dbReference type="CDD" id="cd07302">
    <property type="entry name" value="CHD"/>
    <property type="match status" value="1"/>
</dbReference>
<evidence type="ECO:0000313" key="18">
    <source>
        <dbReference type="EnsemblMetazoa" id="AALB006586-PA"/>
    </source>
</evidence>
<dbReference type="STRING" id="7167.A0A182FJ91"/>
<feature type="region of interest" description="Disordered" evidence="17">
    <location>
        <begin position="171"/>
        <end position="195"/>
    </location>
</feature>
<dbReference type="InterPro" id="IPR011645">
    <property type="entry name" value="HNOB_dom_associated"/>
</dbReference>
<accession>A0A182FJ91</accession>
<dbReference type="InterPro" id="IPR024096">
    <property type="entry name" value="NO_sig/Golgi_transp_ligand-bd"/>
</dbReference>
<evidence type="ECO:0000256" key="10">
    <source>
        <dbReference type="ARBA" id="ARBA00023239"/>
    </source>
</evidence>
<dbReference type="Pfam" id="PF00211">
    <property type="entry name" value="Guanylate_cyc"/>
    <property type="match status" value="1"/>
</dbReference>
<keyword evidence="10 16" id="KW-0456">Lyase</keyword>
<evidence type="ECO:0000256" key="3">
    <source>
        <dbReference type="ARBA" id="ARBA00012202"/>
    </source>
</evidence>
<dbReference type="Pfam" id="PF07701">
    <property type="entry name" value="HNOBA"/>
    <property type="match status" value="1"/>
</dbReference>
<dbReference type="FunFam" id="3.30.450.260:FF:000002">
    <property type="entry name" value="guanylate cyclase soluble subunit alpha-2"/>
    <property type="match status" value="1"/>
</dbReference>
<evidence type="ECO:0000256" key="14">
    <source>
        <dbReference type="ARBA" id="ARBA00041698"/>
    </source>
</evidence>
<dbReference type="InterPro" id="IPR029787">
    <property type="entry name" value="Nucleotide_cyclase"/>
</dbReference>
<keyword evidence="5" id="KW-0349">Heme</keyword>
<evidence type="ECO:0000256" key="2">
    <source>
        <dbReference type="ARBA" id="ARBA00004496"/>
    </source>
</evidence>
<dbReference type="FunFam" id="3.30.70.1230:FF:000005">
    <property type="entry name" value="Guanylate cyclase soluble subunit beta-1"/>
    <property type="match status" value="1"/>
</dbReference>
<evidence type="ECO:0000256" key="4">
    <source>
        <dbReference type="ARBA" id="ARBA00022490"/>
    </source>
</evidence>
<keyword evidence="7" id="KW-0547">Nucleotide-binding</keyword>
<dbReference type="EnsemblMetazoa" id="AALB006586-RA">
    <property type="protein sequence ID" value="AALB006586-PA"/>
    <property type="gene ID" value="AALB006586"/>
</dbReference>
<evidence type="ECO:0000256" key="15">
    <source>
        <dbReference type="ARBA" id="ARBA00043208"/>
    </source>
</evidence>
<evidence type="ECO:0000256" key="7">
    <source>
        <dbReference type="ARBA" id="ARBA00022741"/>
    </source>
</evidence>
<evidence type="ECO:0000256" key="16">
    <source>
        <dbReference type="RuleBase" id="RU000405"/>
    </source>
</evidence>
<dbReference type="Proteomes" id="UP000069272">
    <property type="component" value="Chromosome X"/>
</dbReference>
<dbReference type="AlphaFoldDB" id="A0A182FJ91"/>
<dbReference type="GO" id="GO:0008074">
    <property type="term" value="C:guanylate cyclase complex, soluble"/>
    <property type="evidence" value="ECO:0007669"/>
    <property type="project" value="TreeGrafter"/>
</dbReference>
<dbReference type="VEuPathDB" id="VectorBase:AALB006586"/>
<dbReference type="GO" id="GO:0004383">
    <property type="term" value="F:guanylate cyclase activity"/>
    <property type="evidence" value="ECO:0007669"/>
    <property type="project" value="UniProtKB-EC"/>
</dbReference>
<keyword evidence="11" id="KW-0141">cGMP biosynthesis</keyword>
<dbReference type="PROSITE" id="PS50125">
    <property type="entry name" value="GUANYLATE_CYCLASE_2"/>
    <property type="match status" value="1"/>
</dbReference>
<sequence length="645" mass="71806">MYGFVNYALELLVLKNFGLTIWEQIKKKAEVNMEGQFLVRQIYEDDITYNLIEAAVSILNIPAGDILELFGKTFFEFCQDSGYDKILQVLGATPRDFLQNLDALHDHLGTLYPGMRAPSFRCTETDGQLVLHYYSERPGLEHIVIGIVKAVASKLHGVDVEIKIIRRKGDPIEPVKAPGAPKQKPPAPAKVTVPRPVPPVPPATVSADPAVPELATLGLCKRILASKTYAKAATTATAAASPAVVERSDHFQFLITEISGPKSQDKQQQQKHQHTDQQQQQPASSYHLVANAPMISPTTFCKIFPFHLMFDRGLHIVQAGRSVSRVIPRIQETNCPLLALFEAVRPHLQLSFDNILAHINTIYVLKTKAGVMSKSERYLRLKGQMMYIPGSDLILFQCYPSVMNLDDLTKKGLHISDIPLHDASRDLVLLSEKFEAEYKLTTNLEILTDRLQQTYRDLESEKQKTDRLLYSVLPKTVANELRHQRPVAPKRYDSVTLMFSGIVGFGQYCAANTDAAGAMKIVQMLNELYTVFDELTDSKSNANIYKVETVGDKYMAVSGLPDECENHAKCIARLALDMLDMAKHVKMGPDAVQITIGIHSGEVVTGVIGNRMPRYCLFGNTVNLTSRTETTGVPGHINISETTYR</sequence>
<dbReference type="Gene3D" id="6.10.250.780">
    <property type="match status" value="1"/>
</dbReference>
<dbReference type="GO" id="GO:0019934">
    <property type="term" value="P:cGMP-mediated signaling"/>
    <property type="evidence" value="ECO:0007669"/>
    <property type="project" value="TreeGrafter"/>
</dbReference>
<evidence type="ECO:0000256" key="8">
    <source>
        <dbReference type="ARBA" id="ARBA00023004"/>
    </source>
</evidence>
<dbReference type="FunFam" id="3.90.1520.10:FF:000001">
    <property type="entry name" value="Guanylate cyclase soluble subunit beta-1"/>
    <property type="match status" value="1"/>
</dbReference>
<proteinExistence type="inferred from homology"/>
<dbReference type="PROSITE" id="PS00452">
    <property type="entry name" value="GUANYLATE_CYCLASE_1"/>
    <property type="match status" value="1"/>
</dbReference>